<evidence type="ECO:0000313" key="4">
    <source>
        <dbReference type="EMBL" id="GGF80076.1"/>
    </source>
</evidence>
<dbReference type="Pfam" id="PF00072">
    <property type="entry name" value="Response_reg"/>
    <property type="match status" value="1"/>
</dbReference>
<evidence type="ECO:0000259" key="3">
    <source>
        <dbReference type="PROSITE" id="PS50110"/>
    </source>
</evidence>
<dbReference type="InterPro" id="IPR050595">
    <property type="entry name" value="Bact_response_regulator"/>
</dbReference>
<dbReference type="Gene3D" id="3.40.50.2300">
    <property type="match status" value="1"/>
</dbReference>
<evidence type="ECO:0000256" key="1">
    <source>
        <dbReference type="ARBA" id="ARBA00022553"/>
    </source>
</evidence>
<dbReference type="SMART" id="SM00448">
    <property type="entry name" value="REC"/>
    <property type="match status" value="1"/>
</dbReference>
<keyword evidence="5" id="KW-1185">Reference proteome</keyword>
<dbReference type="PROSITE" id="PS50110">
    <property type="entry name" value="RESPONSE_REGULATORY"/>
    <property type="match status" value="1"/>
</dbReference>
<dbReference type="RefSeq" id="WP_188717002.1">
    <property type="nucleotide sequence ID" value="NZ_BMIV01000026.1"/>
</dbReference>
<feature type="domain" description="Response regulatory" evidence="3">
    <location>
        <begin position="7"/>
        <end position="122"/>
    </location>
</feature>
<gene>
    <name evidence="4" type="ORF">GCM10011402_35880</name>
</gene>
<dbReference type="Proteomes" id="UP000640509">
    <property type="component" value="Unassembled WGS sequence"/>
</dbReference>
<dbReference type="PANTHER" id="PTHR44591:SF3">
    <property type="entry name" value="RESPONSE REGULATORY DOMAIN-CONTAINING PROTEIN"/>
    <property type="match status" value="1"/>
</dbReference>
<protein>
    <recommendedName>
        <fullName evidence="3">Response regulatory domain-containing protein</fullName>
    </recommendedName>
</protein>
<comment type="caution">
    <text evidence="4">The sequence shown here is derived from an EMBL/GenBank/DDBJ whole genome shotgun (WGS) entry which is preliminary data.</text>
</comment>
<keyword evidence="1 2" id="KW-0597">Phosphoprotein</keyword>
<dbReference type="EMBL" id="BMIV01000026">
    <property type="protein sequence ID" value="GGF80076.1"/>
    <property type="molecule type" value="Genomic_DNA"/>
</dbReference>
<reference evidence="5" key="1">
    <citation type="journal article" date="2019" name="Int. J. Syst. Evol. Microbiol.">
        <title>The Global Catalogue of Microorganisms (GCM) 10K type strain sequencing project: providing services to taxonomists for standard genome sequencing and annotation.</title>
        <authorList>
            <consortium name="The Broad Institute Genomics Platform"/>
            <consortium name="The Broad Institute Genome Sequencing Center for Infectious Disease"/>
            <person name="Wu L."/>
            <person name="Ma J."/>
        </authorList>
    </citation>
    <scope>NUCLEOTIDE SEQUENCE [LARGE SCALE GENOMIC DNA]</scope>
    <source>
        <strain evidence="5">CGMCC 1.15419</strain>
    </source>
</reference>
<evidence type="ECO:0000313" key="5">
    <source>
        <dbReference type="Proteomes" id="UP000640509"/>
    </source>
</evidence>
<feature type="modified residue" description="4-aspartylphosphate" evidence="2">
    <location>
        <position position="58"/>
    </location>
</feature>
<name>A0ABQ1VNM3_9RHOB</name>
<proteinExistence type="predicted"/>
<evidence type="ECO:0000256" key="2">
    <source>
        <dbReference type="PROSITE-ProRule" id="PRU00169"/>
    </source>
</evidence>
<sequence>MDHVRRYALVADDEPLIRMEVQDILTEAGFRVLTAAGADEALDILLSRGPEIELLFTDVQMPPGTMTGYDLARRCARDMPQIAILVASGAQRPEPDTLPEGALFIEKPFSPDQVLRCLSQLLPKPLTTKASRMATPEDRAFP</sequence>
<dbReference type="PANTHER" id="PTHR44591">
    <property type="entry name" value="STRESS RESPONSE REGULATOR PROTEIN 1"/>
    <property type="match status" value="1"/>
</dbReference>
<dbReference type="InterPro" id="IPR011006">
    <property type="entry name" value="CheY-like_superfamily"/>
</dbReference>
<organism evidence="4 5">
    <name type="scientific">Paracoccus acridae</name>
    <dbReference type="NCBI Taxonomy" id="1795310"/>
    <lineage>
        <taxon>Bacteria</taxon>
        <taxon>Pseudomonadati</taxon>
        <taxon>Pseudomonadota</taxon>
        <taxon>Alphaproteobacteria</taxon>
        <taxon>Rhodobacterales</taxon>
        <taxon>Paracoccaceae</taxon>
        <taxon>Paracoccus</taxon>
    </lineage>
</organism>
<dbReference type="SUPFAM" id="SSF52172">
    <property type="entry name" value="CheY-like"/>
    <property type="match status" value="1"/>
</dbReference>
<accession>A0ABQ1VNM3</accession>
<dbReference type="InterPro" id="IPR001789">
    <property type="entry name" value="Sig_transdc_resp-reg_receiver"/>
</dbReference>